<dbReference type="HOGENOM" id="CLU_2230815_0_0_10"/>
<name>B3ETD1_AMOA5</name>
<gene>
    <name evidence="2" type="ordered locus">Aasi_1147</name>
</gene>
<dbReference type="GO" id="GO:0015643">
    <property type="term" value="F:toxic substance binding"/>
    <property type="evidence" value="ECO:0007669"/>
    <property type="project" value="InterPro"/>
</dbReference>
<dbReference type="EMBL" id="CP001102">
    <property type="protein sequence ID" value="ACE06483.1"/>
    <property type="molecule type" value="Genomic_DNA"/>
</dbReference>
<keyword evidence="3" id="KW-1185">Reference proteome</keyword>
<dbReference type="GO" id="GO:0030153">
    <property type="term" value="P:bacteriocin immunity"/>
    <property type="evidence" value="ECO:0007669"/>
    <property type="project" value="InterPro"/>
</dbReference>
<dbReference type="KEGG" id="aas:Aasi_1147"/>
<sequence>MVSNNIMLLDKIHLQKYIYLLGLFVSNQIDISSFEDLFLKIRREDNYWLSGLFNNKIGKVLDSLFLDVDEYTPDCLFDPNNKFTINETELKKRASESLNTLKKII</sequence>
<evidence type="ECO:0000259" key="1">
    <source>
        <dbReference type="Pfam" id="PF09204"/>
    </source>
</evidence>
<accession>B3ETD1</accession>
<dbReference type="InterPro" id="IPR015287">
    <property type="entry name" value="Colicin_D_immunity_dom"/>
</dbReference>
<proteinExistence type="predicted"/>
<feature type="domain" description="Colicin D immunity protein" evidence="1">
    <location>
        <begin position="14"/>
        <end position="101"/>
    </location>
</feature>
<dbReference type="Pfam" id="PF09204">
    <property type="entry name" value="Colicin_immun"/>
    <property type="match status" value="1"/>
</dbReference>
<reference evidence="2 3" key="1">
    <citation type="journal article" date="2010" name="J. Bacteriol.">
        <title>The genome of the amoeba symbiont 'Candidatus Amoebophilus asiaticus' reveals common mechanisms for host cell interaction among amoeba-associated bacteria.</title>
        <authorList>
            <person name="Schmitz-Esser S."/>
            <person name="Tischler P."/>
            <person name="Arnold R."/>
            <person name="Montanaro J."/>
            <person name="Wagner M."/>
            <person name="Rattei T."/>
            <person name="Horn M."/>
        </authorList>
    </citation>
    <scope>NUCLEOTIDE SEQUENCE [LARGE SCALE GENOMIC DNA]</scope>
    <source>
        <strain evidence="2 3">5a2</strain>
    </source>
</reference>
<organism evidence="2 3">
    <name type="scientific">Amoebophilus asiaticus (strain 5a2)</name>
    <dbReference type="NCBI Taxonomy" id="452471"/>
    <lineage>
        <taxon>Bacteria</taxon>
        <taxon>Pseudomonadati</taxon>
        <taxon>Bacteroidota</taxon>
        <taxon>Cytophagia</taxon>
        <taxon>Cytophagales</taxon>
        <taxon>Amoebophilaceae</taxon>
        <taxon>Candidatus Amoebophilus</taxon>
    </lineage>
</organism>
<dbReference type="Gene3D" id="1.20.120.650">
    <property type="entry name" value="Colicin D"/>
    <property type="match status" value="1"/>
</dbReference>
<dbReference type="AlphaFoldDB" id="B3ETD1"/>
<protein>
    <recommendedName>
        <fullName evidence="1">Colicin D immunity protein domain-containing protein</fullName>
    </recommendedName>
</protein>
<dbReference type="Proteomes" id="UP000001227">
    <property type="component" value="Chromosome"/>
</dbReference>
<evidence type="ECO:0000313" key="2">
    <source>
        <dbReference type="EMBL" id="ACE06483.1"/>
    </source>
</evidence>
<dbReference type="OrthoDB" id="798814at2"/>
<dbReference type="RefSeq" id="WP_012473239.1">
    <property type="nucleotide sequence ID" value="NC_010830.1"/>
</dbReference>
<dbReference type="InterPro" id="IPR036471">
    <property type="entry name" value="Colicin_D_sf"/>
</dbReference>
<evidence type="ECO:0000313" key="3">
    <source>
        <dbReference type="Proteomes" id="UP000001227"/>
    </source>
</evidence>